<evidence type="ECO:0000313" key="1">
    <source>
        <dbReference type="Proteomes" id="UP000887564"/>
    </source>
</evidence>
<protein>
    <submittedName>
        <fullName evidence="2">Uncharacterized protein</fullName>
    </submittedName>
</protein>
<reference evidence="2" key="1">
    <citation type="submission" date="2022-11" db="UniProtKB">
        <authorList>
            <consortium name="WormBaseParasite"/>
        </authorList>
    </citation>
    <scope>IDENTIFICATION</scope>
</reference>
<organism evidence="1 2">
    <name type="scientific">Parascaris equorum</name>
    <name type="common">Equine roundworm</name>
    <dbReference type="NCBI Taxonomy" id="6256"/>
    <lineage>
        <taxon>Eukaryota</taxon>
        <taxon>Metazoa</taxon>
        <taxon>Ecdysozoa</taxon>
        <taxon>Nematoda</taxon>
        <taxon>Chromadorea</taxon>
        <taxon>Rhabditida</taxon>
        <taxon>Spirurina</taxon>
        <taxon>Ascaridomorpha</taxon>
        <taxon>Ascaridoidea</taxon>
        <taxon>Ascarididae</taxon>
        <taxon>Parascaris</taxon>
    </lineage>
</organism>
<proteinExistence type="predicted"/>
<accession>A0A914RZ73</accession>
<name>A0A914RZ73_PAREQ</name>
<dbReference type="AlphaFoldDB" id="A0A914RZ73"/>
<keyword evidence="1" id="KW-1185">Reference proteome</keyword>
<dbReference type="WBParaSite" id="PEQ_0001018401-mRNA-1">
    <property type="protein sequence ID" value="PEQ_0001018401-mRNA-1"/>
    <property type="gene ID" value="PEQ_0001018401"/>
</dbReference>
<evidence type="ECO:0000313" key="2">
    <source>
        <dbReference type="WBParaSite" id="PEQ_0001018401-mRNA-1"/>
    </source>
</evidence>
<sequence>MRVIQNLLYENGSRKCRGKLTRSGRGEGTKMMNRHIGNVNWVSSLRAAESNSDVRVTRISLTFESNFDEENIVKERQIIPENSATFSKKLQGFICAEWKTAGCMSKSNGVVRERHHAAKKKTKMDAPEVGMELWFAQSNSSAVSHKLWIFVKYEHLLMFMKKKVVYPGYSHRCCAYITSVDGNILTK</sequence>
<dbReference type="Proteomes" id="UP000887564">
    <property type="component" value="Unplaced"/>
</dbReference>